<evidence type="ECO:0000259" key="7">
    <source>
        <dbReference type="Pfam" id="PF06271"/>
    </source>
</evidence>
<protein>
    <submittedName>
        <fullName evidence="8">RDD domain-containing protein</fullName>
    </submittedName>
</protein>
<evidence type="ECO:0000256" key="4">
    <source>
        <dbReference type="ARBA" id="ARBA00023136"/>
    </source>
</evidence>
<evidence type="ECO:0000256" key="3">
    <source>
        <dbReference type="ARBA" id="ARBA00022989"/>
    </source>
</evidence>
<keyword evidence="4 6" id="KW-0472">Membrane</keyword>
<name>A0A081B7X1_9HYPH</name>
<keyword evidence="3 6" id="KW-1133">Transmembrane helix</keyword>
<dbReference type="RefSeq" id="WP_052379162.1">
    <property type="nucleotide sequence ID" value="NZ_BBIO01000002.1"/>
</dbReference>
<dbReference type="GO" id="GO:0016020">
    <property type="term" value="C:membrane"/>
    <property type="evidence" value="ECO:0007669"/>
    <property type="project" value="UniProtKB-SubCell"/>
</dbReference>
<evidence type="ECO:0000313" key="8">
    <source>
        <dbReference type="EMBL" id="GAK44139.1"/>
    </source>
</evidence>
<dbReference type="Proteomes" id="UP000028702">
    <property type="component" value="Unassembled WGS sequence"/>
</dbReference>
<evidence type="ECO:0000256" key="1">
    <source>
        <dbReference type="ARBA" id="ARBA00004141"/>
    </source>
</evidence>
<accession>A0A081B7X1</accession>
<feature type="region of interest" description="Disordered" evidence="5">
    <location>
        <begin position="1"/>
        <end position="24"/>
    </location>
</feature>
<evidence type="ECO:0000256" key="2">
    <source>
        <dbReference type="ARBA" id="ARBA00022692"/>
    </source>
</evidence>
<dbReference type="InterPro" id="IPR010432">
    <property type="entry name" value="RDD"/>
</dbReference>
<dbReference type="EMBL" id="BBIO01000002">
    <property type="protein sequence ID" value="GAK44139.1"/>
    <property type="molecule type" value="Genomic_DNA"/>
</dbReference>
<dbReference type="eggNOG" id="COG1714">
    <property type="taxonomic scope" value="Bacteria"/>
</dbReference>
<feature type="transmembrane region" description="Helical" evidence="6">
    <location>
        <begin position="43"/>
        <end position="67"/>
    </location>
</feature>
<gene>
    <name evidence="8" type="ORF">M2A_0638</name>
</gene>
<keyword evidence="9" id="KW-1185">Reference proteome</keyword>
<evidence type="ECO:0000256" key="6">
    <source>
        <dbReference type="SAM" id="Phobius"/>
    </source>
</evidence>
<comment type="subcellular location">
    <subcellularLocation>
        <location evidence="1">Membrane</location>
        <topology evidence="1">Multi-pass membrane protein</topology>
    </subcellularLocation>
</comment>
<dbReference type="Pfam" id="PF06271">
    <property type="entry name" value="RDD"/>
    <property type="match status" value="1"/>
</dbReference>
<dbReference type="STRING" id="1333998.M2A_0638"/>
<organism evidence="8 9">
    <name type="scientific">Tepidicaulis marinus</name>
    <dbReference type="NCBI Taxonomy" id="1333998"/>
    <lineage>
        <taxon>Bacteria</taxon>
        <taxon>Pseudomonadati</taxon>
        <taxon>Pseudomonadota</taxon>
        <taxon>Alphaproteobacteria</taxon>
        <taxon>Hyphomicrobiales</taxon>
        <taxon>Parvibaculaceae</taxon>
        <taxon>Tepidicaulis</taxon>
    </lineage>
</organism>
<evidence type="ECO:0000313" key="9">
    <source>
        <dbReference type="Proteomes" id="UP000028702"/>
    </source>
</evidence>
<feature type="transmembrane region" description="Helical" evidence="6">
    <location>
        <begin position="130"/>
        <end position="149"/>
    </location>
</feature>
<reference evidence="8 9" key="1">
    <citation type="submission" date="2014-07" db="EMBL/GenBank/DDBJ databases">
        <title>Tepidicaulis marinum gen. nov., sp. nov., a novel marine bacterium denitrifying nitrate to nitrous oxide strictly under microaerobic conditions.</title>
        <authorList>
            <person name="Takeuchi M."/>
            <person name="Yamagishi T."/>
            <person name="Kamagata Y."/>
            <person name="Oshima K."/>
            <person name="Hattori M."/>
            <person name="Katayama T."/>
            <person name="Hanada S."/>
            <person name="Tamaki H."/>
            <person name="Marumo K."/>
            <person name="Maeda H."/>
            <person name="Nedachi M."/>
            <person name="Iwasaki W."/>
            <person name="Suwa Y."/>
            <person name="Sakata S."/>
        </authorList>
    </citation>
    <scope>NUCLEOTIDE SEQUENCE [LARGE SCALE GENOMIC DNA]</scope>
    <source>
        <strain evidence="8 9">MA2</strain>
    </source>
</reference>
<sequence length="172" mass="19108">MSASGDETYPSPHSASRANDGQNDGLADPFDDSEFRGILVSRFLAVIADFLILTVLIVSAWLLLGVLGFLTFGLAWLALQLVTPVVFFGYFTLTLGGEHSATPGMRFQGIHAETWDRRAPGLVQAFVQTVLFYLTVSILTPLILLVALFNRRRRCLHDYLSGMVYVRNRELI</sequence>
<feature type="compositionally biased region" description="Polar residues" evidence="5">
    <location>
        <begin position="1"/>
        <end position="22"/>
    </location>
</feature>
<evidence type="ECO:0000256" key="5">
    <source>
        <dbReference type="SAM" id="MobiDB-lite"/>
    </source>
</evidence>
<feature type="transmembrane region" description="Helical" evidence="6">
    <location>
        <begin position="74"/>
        <end position="93"/>
    </location>
</feature>
<dbReference type="AlphaFoldDB" id="A0A081B7X1"/>
<feature type="domain" description="RDD" evidence="7">
    <location>
        <begin position="39"/>
        <end position="162"/>
    </location>
</feature>
<keyword evidence="2 6" id="KW-0812">Transmembrane</keyword>
<proteinExistence type="predicted"/>
<comment type="caution">
    <text evidence="8">The sequence shown here is derived from an EMBL/GenBank/DDBJ whole genome shotgun (WGS) entry which is preliminary data.</text>
</comment>